<sequence>MSNNPQWKTFQPPIMNSDPAILDYKSMTIPSPKVITGSHQATTNIYRNGTNYSGDHYMMDSPPGNGKNSIQYAGYPNTKMSRNEVTRFPFGTFTGMEGSTGYTEEPTTNNSTYQDQSENQGTRETGIIEKLLHSYGFIQCCERQARLFFHFSQFSGNIEHLKIGDPVEFEMTYDRRTGKPIASTVSKIAPEVVLNEERVIGNVTTELHVANTSGDTQGRISYENRGECFFLPYTKDDVEGNVVLRAGDRVSFQIATNQRGNLGACHVRLENPAHPVRYRGVVCSMKENFGFIERADVVKEIFFHFSEAKSMKEELRLGDDVEFIIQTRNKFCVNNYHFTGINLIIVNDPSSSFTNNRQSAIRLKHLPAGTVQFETIIEKDLLGTIIQGINGVVPGLIGYTKEYQQKSVIFFSKDCDPKNIPRLGDKVQFSICQVKRNKELVAVDISLVNSSGENTQNGNKKLNGQVCQGFIAALKDGFGFIETVNHDKEIFFHFSNFEGDVNALEVGADIECTISSGNGRGNGGCVAADYVKLVPRGSIPRPTPVSEVLDGTVIRPLRSANPDQAEYAGLIKINATNEDEDTPEYEFRIMGLVNKRELLQAGDPVQLQVDSTGHACNIVAVRKKRRATVDAVKGPFGFLTYEVDEGKKLFFHMSEVRDHAILQPGDQVEFVLITNQRTGKSSACNVTRLSDAVQQRPERLISRLRTTSLEDTGPKLTIVRQPRGPDGTRGFSQERCQHTPGAIQE</sequence>
<feature type="domain" description="CSD" evidence="7">
    <location>
        <begin position="466"/>
        <end position="533"/>
    </location>
</feature>
<dbReference type="PROSITE" id="PS51857">
    <property type="entry name" value="CSD_2"/>
    <property type="match status" value="4"/>
</dbReference>
<feature type="region of interest" description="Disordered" evidence="6">
    <location>
        <begin position="95"/>
        <end position="121"/>
    </location>
</feature>
<gene>
    <name evidence="9" type="ORF">WN51_03439</name>
</gene>
<dbReference type="PANTHER" id="PTHR12913:SF1">
    <property type="entry name" value="COLD SHOCK DOMAIN-CONTAINING PROTEIN E1"/>
    <property type="match status" value="1"/>
</dbReference>
<dbReference type="PROSITE" id="PS00352">
    <property type="entry name" value="CSD_1"/>
    <property type="match status" value="2"/>
</dbReference>
<dbReference type="GO" id="GO:0005737">
    <property type="term" value="C:cytoplasm"/>
    <property type="evidence" value="ECO:0007669"/>
    <property type="project" value="UniProtKB-SubCell"/>
</dbReference>
<evidence type="ECO:0000256" key="1">
    <source>
        <dbReference type="ARBA" id="ARBA00004496"/>
    </source>
</evidence>
<feature type="domain" description="CSD" evidence="7">
    <location>
        <begin position="123"/>
        <end position="187"/>
    </location>
</feature>
<evidence type="ECO:0000313" key="10">
    <source>
        <dbReference type="Proteomes" id="UP000053105"/>
    </source>
</evidence>
<feature type="region of interest" description="Disordered" evidence="6">
    <location>
        <begin position="716"/>
        <end position="745"/>
    </location>
</feature>
<name>A0A0N0U7N3_9HYME</name>
<dbReference type="Gene3D" id="2.40.50.140">
    <property type="entry name" value="Nucleic acid-binding proteins"/>
    <property type="match status" value="5"/>
</dbReference>
<dbReference type="InterPro" id="IPR012340">
    <property type="entry name" value="NA-bd_OB-fold"/>
</dbReference>
<feature type="compositionally biased region" description="Polar residues" evidence="6">
    <location>
        <begin position="100"/>
        <end position="121"/>
    </location>
</feature>
<dbReference type="Pfam" id="PF00313">
    <property type="entry name" value="CSD"/>
    <property type="match status" value="4"/>
</dbReference>
<feature type="domain" description="CSD" evidence="7">
    <location>
        <begin position="624"/>
        <end position="688"/>
    </location>
</feature>
<dbReference type="AlphaFoldDB" id="A0A0N0U7N3"/>
<accession>A0A0N0U7N3</accession>
<dbReference type="GO" id="GO:1905172">
    <property type="term" value="F:RISC complex binding"/>
    <property type="evidence" value="ECO:0007669"/>
    <property type="project" value="UniProtKB-ARBA"/>
</dbReference>
<dbReference type="Pfam" id="PF12901">
    <property type="entry name" value="SUZ-C"/>
    <property type="match status" value="1"/>
</dbReference>
<feature type="domain" description="SUZ-C" evidence="8">
    <location>
        <begin position="688"/>
        <end position="735"/>
    </location>
</feature>
<dbReference type="Proteomes" id="UP000053105">
    <property type="component" value="Unassembled WGS sequence"/>
</dbReference>
<dbReference type="InterPro" id="IPR011129">
    <property type="entry name" value="CSD"/>
</dbReference>
<evidence type="ECO:0000256" key="5">
    <source>
        <dbReference type="ARBA" id="ARBA00044751"/>
    </source>
</evidence>
<dbReference type="Pfam" id="PF23456">
    <property type="entry name" value="CSDE1"/>
    <property type="match status" value="1"/>
</dbReference>
<evidence type="ECO:0000259" key="8">
    <source>
        <dbReference type="PROSITE" id="PS51938"/>
    </source>
</evidence>
<dbReference type="EMBL" id="KQ435691">
    <property type="protein sequence ID" value="KOX81151.1"/>
    <property type="molecule type" value="Genomic_DNA"/>
</dbReference>
<dbReference type="InterPro" id="IPR002059">
    <property type="entry name" value="CSP_DNA-bd"/>
</dbReference>
<reference evidence="9 10" key="1">
    <citation type="submission" date="2015-07" db="EMBL/GenBank/DDBJ databases">
        <title>The genome of Melipona quadrifasciata.</title>
        <authorList>
            <person name="Pan H."/>
            <person name="Kapheim K."/>
        </authorList>
    </citation>
    <scope>NUCLEOTIDE SEQUENCE [LARGE SCALE GENOMIC DNA]</scope>
    <source>
        <strain evidence="9">0111107301</strain>
        <tissue evidence="9">Whole body</tissue>
    </source>
</reference>
<comment type="similarity">
    <text evidence="5">Belongs to the UNR family.</text>
</comment>
<comment type="subcellular location">
    <subcellularLocation>
        <location evidence="1">Cytoplasm</location>
    </subcellularLocation>
</comment>
<evidence type="ECO:0000256" key="3">
    <source>
        <dbReference type="ARBA" id="ARBA00022737"/>
    </source>
</evidence>
<evidence type="ECO:0000256" key="2">
    <source>
        <dbReference type="ARBA" id="ARBA00022490"/>
    </source>
</evidence>
<evidence type="ECO:0000256" key="6">
    <source>
        <dbReference type="SAM" id="MobiDB-lite"/>
    </source>
</evidence>
<organism evidence="9 10">
    <name type="scientific">Melipona quadrifasciata</name>
    <dbReference type="NCBI Taxonomy" id="166423"/>
    <lineage>
        <taxon>Eukaryota</taxon>
        <taxon>Metazoa</taxon>
        <taxon>Ecdysozoa</taxon>
        <taxon>Arthropoda</taxon>
        <taxon>Hexapoda</taxon>
        <taxon>Insecta</taxon>
        <taxon>Pterygota</taxon>
        <taxon>Neoptera</taxon>
        <taxon>Endopterygota</taxon>
        <taxon>Hymenoptera</taxon>
        <taxon>Apocrita</taxon>
        <taxon>Aculeata</taxon>
        <taxon>Apoidea</taxon>
        <taxon>Anthophila</taxon>
        <taxon>Apidae</taxon>
        <taxon>Melipona</taxon>
    </lineage>
</organism>
<keyword evidence="3" id="KW-0677">Repeat</keyword>
<dbReference type="GO" id="GO:0003723">
    <property type="term" value="F:RNA binding"/>
    <property type="evidence" value="ECO:0007669"/>
    <property type="project" value="UniProtKB-KW"/>
</dbReference>
<dbReference type="PANTHER" id="PTHR12913">
    <property type="entry name" value="UNR PROTEIN N-RAS UPSTREAM GENE PROTEIN"/>
    <property type="match status" value="1"/>
</dbReference>
<dbReference type="SMART" id="SM00357">
    <property type="entry name" value="CSP"/>
    <property type="match status" value="4"/>
</dbReference>
<evidence type="ECO:0000313" key="9">
    <source>
        <dbReference type="EMBL" id="KOX81151.1"/>
    </source>
</evidence>
<dbReference type="InterPro" id="IPR019844">
    <property type="entry name" value="CSD_CS"/>
</dbReference>
<keyword evidence="10" id="KW-1185">Reference proteome</keyword>
<proteinExistence type="inferred from homology"/>
<dbReference type="SUPFAM" id="SSF50249">
    <property type="entry name" value="Nucleic acid-binding proteins"/>
    <property type="match status" value="4"/>
</dbReference>
<dbReference type="PROSITE" id="PS51938">
    <property type="entry name" value="SUZ_C"/>
    <property type="match status" value="1"/>
</dbReference>
<dbReference type="InterPro" id="IPR024642">
    <property type="entry name" value="SUZ-C"/>
</dbReference>
<keyword evidence="2" id="KW-0963">Cytoplasm</keyword>
<feature type="domain" description="CSD" evidence="7">
    <location>
        <begin position="277"/>
        <end position="345"/>
    </location>
</feature>
<evidence type="ECO:0000256" key="4">
    <source>
        <dbReference type="ARBA" id="ARBA00022884"/>
    </source>
</evidence>
<dbReference type="CDD" id="cd04458">
    <property type="entry name" value="CSP_CDS"/>
    <property type="match status" value="3"/>
</dbReference>
<dbReference type="InterPro" id="IPR056400">
    <property type="entry name" value="CSDE1"/>
</dbReference>
<keyword evidence="4" id="KW-0694">RNA-binding</keyword>
<dbReference type="FunFam" id="2.40.50.140:FF:000055">
    <property type="entry name" value="Cold shock domain containing E1, RNA-binding"/>
    <property type="match status" value="1"/>
</dbReference>
<protein>
    <submittedName>
        <fullName evidence="9">Cold shock domain-containing protein E1</fullName>
    </submittedName>
</protein>
<dbReference type="STRING" id="166423.A0A0N0U7N3"/>
<dbReference type="OrthoDB" id="74319at2759"/>
<evidence type="ECO:0000259" key="7">
    <source>
        <dbReference type="PROSITE" id="PS51857"/>
    </source>
</evidence>